<dbReference type="PROSITE" id="PS50110">
    <property type="entry name" value="RESPONSE_REGULATORY"/>
    <property type="match status" value="1"/>
</dbReference>
<evidence type="ECO:0000259" key="5">
    <source>
        <dbReference type="PROSITE" id="PS50110"/>
    </source>
</evidence>
<dbReference type="Pfam" id="PF00072">
    <property type="entry name" value="Response_reg"/>
    <property type="match status" value="1"/>
</dbReference>
<gene>
    <name evidence="7" type="ORF">MNB_SM-4-1023</name>
</gene>
<feature type="domain" description="Response regulatory" evidence="5">
    <location>
        <begin position="4"/>
        <end position="115"/>
    </location>
</feature>
<dbReference type="PROSITE" id="PS50122">
    <property type="entry name" value="CHEB"/>
    <property type="match status" value="1"/>
</dbReference>
<proteinExistence type="predicted"/>
<dbReference type="Gene3D" id="3.40.50.2300">
    <property type="match status" value="1"/>
</dbReference>
<evidence type="ECO:0000256" key="2">
    <source>
        <dbReference type="ARBA" id="ARBA00039140"/>
    </source>
</evidence>
<dbReference type="CDD" id="cd16432">
    <property type="entry name" value="CheB_Rec"/>
    <property type="match status" value="1"/>
</dbReference>
<dbReference type="NCBIfam" id="NF001965">
    <property type="entry name" value="PRK00742.1"/>
    <property type="match status" value="1"/>
</dbReference>
<dbReference type="GO" id="GO:0008984">
    <property type="term" value="F:protein-glutamate methylesterase activity"/>
    <property type="evidence" value="ECO:0007669"/>
    <property type="project" value="UniProtKB-EC"/>
</dbReference>
<dbReference type="InterPro" id="IPR008248">
    <property type="entry name" value="CheB-like"/>
</dbReference>
<dbReference type="AlphaFoldDB" id="A0A1W1CJ99"/>
<dbReference type="PANTHER" id="PTHR42872:SF3">
    <property type="entry name" value="PROTEIN-GLUTAMATE METHYLESTERASE_PROTEIN-GLUTAMINE GLUTAMINASE 1"/>
    <property type="match status" value="1"/>
</dbReference>
<dbReference type="InterPro" id="IPR011006">
    <property type="entry name" value="CheY-like_superfamily"/>
</dbReference>
<evidence type="ECO:0000256" key="1">
    <source>
        <dbReference type="ARBA" id="ARBA00022801"/>
    </source>
</evidence>
<dbReference type="InterPro" id="IPR035909">
    <property type="entry name" value="CheB_C"/>
</dbReference>
<keyword evidence="1 7" id="KW-0378">Hydrolase</keyword>
<accession>A0A1W1CJ99</accession>
<dbReference type="SUPFAM" id="SSF52738">
    <property type="entry name" value="Methylesterase CheB, C-terminal domain"/>
    <property type="match status" value="1"/>
</dbReference>
<name>A0A1W1CJ99_9ZZZZ</name>
<dbReference type="PIRSF" id="PIRSF000876">
    <property type="entry name" value="RR_chemtxs_CheB"/>
    <property type="match status" value="1"/>
</dbReference>
<feature type="compositionally biased region" description="Basic residues" evidence="4">
    <location>
        <begin position="125"/>
        <end position="138"/>
    </location>
</feature>
<evidence type="ECO:0000259" key="6">
    <source>
        <dbReference type="PROSITE" id="PS50122"/>
    </source>
</evidence>
<dbReference type="GO" id="GO:0000156">
    <property type="term" value="F:phosphorelay response regulator activity"/>
    <property type="evidence" value="ECO:0007669"/>
    <property type="project" value="InterPro"/>
</dbReference>
<sequence>MPKTVLIVDDSALVRKQLAEMISSLNFDIEFAKNGQEAVTKATSQQFNVITMDINMPVMDGIKAVKQIMEAQPTPILMVSSLDLGAVDYIAKPGTMNVGKNENREEILHKVRSLSMISPRRLKRKIARPTTRERRRPVSSRTRSDTRSSQNLQKVILIGSSTGGPGLIEQICAALPANYKHTLCIVQHMPEQFTAAFAERLDRASVLTVLETKQNMELLPGTVYLARGGVHIGFAKKVSGKIIIRENKDKGACFFQPSVNNMMESALETFDGGNIIGVILTGIGDDGADAMVKLKKAGAYTFGESEESATIYGMPKEAYDRGGVQEQLDFSSILKKIASLR</sequence>
<reference evidence="7" key="1">
    <citation type="submission" date="2016-10" db="EMBL/GenBank/DDBJ databases">
        <authorList>
            <person name="de Groot N.N."/>
        </authorList>
    </citation>
    <scope>NUCLEOTIDE SEQUENCE</scope>
</reference>
<feature type="region of interest" description="Disordered" evidence="4">
    <location>
        <begin position="125"/>
        <end position="150"/>
    </location>
</feature>
<dbReference type="InterPro" id="IPR000673">
    <property type="entry name" value="Sig_transdc_resp-reg_Me-estase"/>
</dbReference>
<dbReference type="CDD" id="cd17541">
    <property type="entry name" value="REC_CheB-like"/>
    <property type="match status" value="1"/>
</dbReference>
<dbReference type="Pfam" id="PF01339">
    <property type="entry name" value="CheB_methylest"/>
    <property type="match status" value="1"/>
</dbReference>
<organism evidence="7">
    <name type="scientific">hydrothermal vent metagenome</name>
    <dbReference type="NCBI Taxonomy" id="652676"/>
    <lineage>
        <taxon>unclassified sequences</taxon>
        <taxon>metagenomes</taxon>
        <taxon>ecological metagenomes</taxon>
    </lineage>
</organism>
<dbReference type="InterPro" id="IPR001789">
    <property type="entry name" value="Sig_transdc_resp-reg_receiver"/>
</dbReference>
<dbReference type="EC" id="3.1.1.61" evidence="2"/>
<dbReference type="GO" id="GO:0006935">
    <property type="term" value="P:chemotaxis"/>
    <property type="evidence" value="ECO:0007669"/>
    <property type="project" value="InterPro"/>
</dbReference>
<protein>
    <recommendedName>
        <fullName evidence="2">protein-glutamate methylesterase</fullName>
        <ecNumber evidence="2">3.1.1.61</ecNumber>
    </recommendedName>
</protein>
<dbReference type="SMART" id="SM00448">
    <property type="entry name" value="REC"/>
    <property type="match status" value="1"/>
</dbReference>
<feature type="domain" description="CheB-type methylesterase" evidence="6">
    <location>
        <begin position="137"/>
        <end position="341"/>
    </location>
</feature>
<dbReference type="GO" id="GO:0005737">
    <property type="term" value="C:cytoplasm"/>
    <property type="evidence" value="ECO:0007669"/>
    <property type="project" value="InterPro"/>
</dbReference>
<comment type="catalytic activity">
    <reaction evidence="3">
        <text>[protein]-L-glutamate 5-O-methyl ester + H2O = L-glutamyl-[protein] + methanol + H(+)</text>
        <dbReference type="Rhea" id="RHEA:23236"/>
        <dbReference type="Rhea" id="RHEA-COMP:10208"/>
        <dbReference type="Rhea" id="RHEA-COMP:10311"/>
        <dbReference type="ChEBI" id="CHEBI:15377"/>
        <dbReference type="ChEBI" id="CHEBI:15378"/>
        <dbReference type="ChEBI" id="CHEBI:17790"/>
        <dbReference type="ChEBI" id="CHEBI:29973"/>
        <dbReference type="ChEBI" id="CHEBI:82795"/>
        <dbReference type="EC" id="3.1.1.61"/>
    </reaction>
</comment>
<evidence type="ECO:0000313" key="7">
    <source>
        <dbReference type="EMBL" id="SFV65805.1"/>
    </source>
</evidence>
<dbReference type="EMBL" id="FPHF01000089">
    <property type="protein sequence ID" value="SFV65805.1"/>
    <property type="molecule type" value="Genomic_DNA"/>
</dbReference>
<evidence type="ECO:0000256" key="3">
    <source>
        <dbReference type="ARBA" id="ARBA00048267"/>
    </source>
</evidence>
<dbReference type="PANTHER" id="PTHR42872">
    <property type="entry name" value="PROTEIN-GLUTAMATE METHYLESTERASE/PROTEIN-GLUTAMINE GLUTAMINASE"/>
    <property type="match status" value="1"/>
</dbReference>
<dbReference type="Gene3D" id="3.40.50.180">
    <property type="entry name" value="Methylesterase CheB, C-terminal domain"/>
    <property type="match status" value="1"/>
</dbReference>
<dbReference type="SUPFAM" id="SSF52172">
    <property type="entry name" value="CheY-like"/>
    <property type="match status" value="1"/>
</dbReference>
<evidence type="ECO:0000256" key="4">
    <source>
        <dbReference type="SAM" id="MobiDB-lite"/>
    </source>
</evidence>